<dbReference type="EMBL" id="HBIX01034825">
    <property type="protein sequence ID" value="CAE0729972.1"/>
    <property type="molecule type" value="Transcribed_RNA"/>
</dbReference>
<organism evidence="2">
    <name type="scientific">Pseudo-nitzschia australis</name>
    <dbReference type="NCBI Taxonomy" id="44445"/>
    <lineage>
        <taxon>Eukaryota</taxon>
        <taxon>Sar</taxon>
        <taxon>Stramenopiles</taxon>
        <taxon>Ochrophyta</taxon>
        <taxon>Bacillariophyta</taxon>
        <taxon>Bacillariophyceae</taxon>
        <taxon>Bacillariophycidae</taxon>
        <taxon>Bacillariales</taxon>
        <taxon>Bacillariaceae</taxon>
        <taxon>Pseudo-nitzschia</taxon>
    </lineage>
</organism>
<name>A0A7S4AYC1_9STRA</name>
<sequence>MMVAASLLFLLTFIRPTVAFAPAGTSFRTKTVPSSSSSTLLRMATWSDSKAVKEYQDFLDSGEQEIVLKEDTPSVILVSPNEADLEFHELNPLAQALMHMGNGDDIILSPYQPLPEFLGDASEYPIYITLPPQEIEPFLDNVDEVYENRQSDFCFFAGGFQYANIEELLQGRGYCRDSMTQVLISGMELGADGIKDLSVSLGPDSVGEEKWAGECTACGKWNGAIAKRLERNAVRCSTDFYRDWRRKMWERNCFDAVMNLVGCVREEPTTLADVANYYEEEVSDILWELTGTLRGWKAITLMFGFEERIYGFAERQSSQSCALVDEWFPYIWGNKVFIESQKYLEYLHYAKSEIGLLQTVELPPMKEESELGKSIMRTGNLRADGVV</sequence>
<feature type="signal peptide" evidence="1">
    <location>
        <begin position="1"/>
        <end position="19"/>
    </location>
</feature>
<proteinExistence type="predicted"/>
<feature type="chain" id="PRO_5030716788" evidence="1">
    <location>
        <begin position="20"/>
        <end position="387"/>
    </location>
</feature>
<evidence type="ECO:0000256" key="1">
    <source>
        <dbReference type="SAM" id="SignalP"/>
    </source>
</evidence>
<dbReference type="PANTHER" id="PTHR34044:SF1">
    <property type="entry name" value="NUCLEAR PROTEIN"/>
    <property type="match status" value="1"/>
</dbReference>
<reference evidence="2" key="1">
    <citation type="submission" date="2021-01" db="EMBL/GenBank/DDBJ databases">
        <authorList>
            <person name="Corre E."/>
            <person name="Pelletier E."/>
            <person name="Niang G."/>
            <person name="Scheremetjew M."/>
            <person name="Finn R."/>
            <person name="Kale V."/>
            <person name="Holt S."/>
            <person name="Cochrane G."/>
            <person name="Meng A."/>
            <person name="Brown T."/>
            <person name="Cohen L."/>
        </authorList>
    </citation>
    <scope>NUCLEOTIDE SEQUENCE</scope>
    <source>
        <strain evidence="2">10249 10 AB</strain>
    </source>
</reference>
<dbReference type="PANTHER" id="PTHR34044">
    <property type="entry name" value="NUCLEAR PROTEIN"/>
    <property type="match status" value="1"/>
</dbReference>
<keyword evidence="1" id="KW-0732">Signal</keyword>
<gene>
    <name evidence="2" type="ORF">PAUS00366_LOCUS22757</name>
</gene>
<accession>A0A7S4AYC1</accession>
<evidence type="ECO:0000313" key="2">
    <source>
        <dbReference type="EMBL" id="CAE0729972.1"/>
    </source>
</evidence>
<dbReference type="AlphaFoldDB" id="A0A7S4AYC1"/>
<protein>
    <submittedName>
        <fullName evidence="2">Uncharacterized protein</fullName>
    </submittedName>
</protein>